<dbReference type="InterPro" id="IPR001451">
    <property type="entry name" value="Hexapep"/>
</dbReference>
<gene>
    <name evidence="1" type="ORF">RCIX1101</name>
</gene>
<accession>Q0W5C5</accession>
<dbReference type="EMBL" id="AM114193">
    <property type="protein sequence ID" value="CAJ36418.1"/>
    <property type="molecule type" value="Genomic_DNA"/>
</dbReference>
<evidence type="ECO:0008006" key="3">
    <source>
        <dbReference type="Google" id="ProtNLM"/>
    </source>
</evidence>
<dbReference type="STRING" id="351160.RCIX1101"/>
<dbReference type="RefSeq" id="WP_012036107.1">
    <property type="nucleotide sequence ID" value="NC_009464.1"/>
</dbReference>
<dbReference type="OrthoDB" id="10940at2157"/>
<evidence type="ECO:0000313" key="2">
    <source>
        <dbReference type="Proteomes" id="UP000000663"/>
    </source>
</evidence>
<dbReference type="eggNOG" id="arCOG01849">
    <property type="taxonomic scope" value="Archaea"/>
</dbReference>
<dbReference type="KEGG" id="rci:RCIX1101"/>
<dbReference type="GeneID" id="5144732"/>
<dbReference type="AlphaFoldDB" id="Q0W5C5"/>
<dbReference type="Pfam" id="PF00132">
    <property type="entry name" value="Hexapep"/>
    <property type="match status" value="1"/>
</dbReference>
<proteinExistence type="predicted"/>
<dbReference type="CDD" id="cd04645">
    <property type="entry name" value="LbH_gamma_CA_like"/>
    <property type="match status" value="1"/>
</dbReference>
<dbReference type="InterPro" id="IPR050484">
    <property type="entry name" value="Transf_Hexapept/Carb_Anhydrase"/>
</dbReference>
<organism evidence="1 2">
    <name type="scientific">Methanocella arvoryzae (strain DSM 22066 / NBRC 105507 / MRE50)</name>
    <dbReference type="NCBI Taxonomy" id="351160"/>
    <lineage>
        <taxon>Archaea</taxon>
        <taxon>Methanobacteriati</taxon>
        <taxon>Methanobacteriota</taxon>
        <taxon>Stenosarchaea group</taxon>
        <taxon>Methanomicrobia</taxon>
        <taxon>Methanocellales</taxon>
        <taxon>Methanocellaceae</taxon>
        <taxon>Methanocella</taxon>
    </lineage>
</organism>
<sequence>MILDYFGKPEISKTAFVAETAVLIGNVHVEDEASVWYGAVLRGDKGKIAVARKANVQDNSVVHSGPGEDVFIGEGTTIGHGAIIHGCTIGKYALIGMGAIVLSKAEIGDHCIIGAGAVVKEGDKIPAGSLVVGVPAKVVKQLSPEQMKYPEGNCEEYVELSRKYLEAMRR</sequence>
<dbReference type="Proteomes" id="UP000000663">
    <property type="component" value="Chromosome"/>
</dbReference>
<dbReference type="InterPro" id="IPR011004">
    <property type="entry name" value="Trimer_LpxA-like_sf"/>
</dbReference>
<dbReference type="InterPro" id="IPR047324">
    <property type="entry name" value="LbH_gamma_CA-like"/>
</dbReference>
<evidence type="ECO:0000313" key="1">
    <source>
        <dbReference type="EMBL" id="CAJ36418.1"/>
    </source>
</evidence>
<protein>
    <recommendedName>
        <fullName evidence="3">Gamma carbonic anhydrase family protein</fullName>
    </recommendedName>
</protein>
<dbReference type="PANTHER" id="PTHR13061:SF29">
    <property type="entry name" value="GAMMA CARBONIC ANHYDRASE-LIKE 1, MITOCHONDRIAL-RELATED"/>
    <property type="match status" value="1"/>
</dbReference>
<dbReference type="PANTHER" id="PTHR13061">
    <property type="entry name" value="DYNACTIN SUBUNIT P25"/>
    <property type="match status" value="1"/>
</dbReference>
<reference evidence="1 2" key="1">
    <citation type="journal article" date="2006" name="Science">
        <title>Genome of rice cluster I archaea -- the key methane producers in the rice rhizosphere.</title>
        <authorList>
            <person name="Erkel C."/>
            <person name="Kube M."/>
            <person name="Reinhardt R."/>
            <person name="Liesack W."/>
        </authorList>
    </citation>
    <scope>NUCLEOTIDE SEQUENCE [LARGE SCALE GENOMIC DNA]</scope>
    <source>
        <strain evidence="2">DSM 22066 / NBRC 105507 / MRE50</strain>
    </source>
</reference>
<dbReference type="SUPFAM" id="SSF51161">
    <property type="entry name" value="Trimeric LpxA-like enzymes"/>
    <property type="match status" value="1"/>
</dbReference>
<dbReference type="Gene3D" id="2.160.10.10">
    <property type="entry name" value="Hexapeptide repeat proteins"/>
    <property type="match status" value="1"/>
</dbReference>
<name>Q0W5C5_METAR</name>
<keyword evidence="2" id="KW-1185">Reference proteome</keyword>